<evidence type="ECO:0000313" key="7">
    <source>
        <dbReference type="Proteomes" id="UP001519460"/>
    </source>
</evidence>
<dbReference type="SUPFAM" id="SSF49842">
    <property type="entry name" value="TNF-like"/>
    <property type="match status" value="1"/>
</dbReference>
<dbReference type="InterPro" id="IPR050822">
    <property type="entry name" value="Cerebellin_Synaptic_Org"/>
</dbReference>
<evidence type="ECO:0000256" key="3">
    <source>
        <dbReference type="ARBA" id="ARBA00022729"/>
    </source>
</evidence>
<name>A0ABD0KC97_9CAEN</name>
<evidence type="ECO:0000256" key="4">
    <source>
        <dbReference type="SAM" id="SignalP"/>
    </source>
</evidence>
<dbReference type="InterPro" id="IPR001073">
    <property type="entry name" value="C1q_dom"/>
</dbReference>
<dbReference type="PROSITE" id="PS50871">
    <property type="entry name" value="C1Q"/>
    <property type="match status" value="1"/>
</dbReference>
<feature type="signal peptide" evidence="4">
    <location>
        <begin position="1"/>
        <end position="15"/>
    </location>
</feature>
<dbReference type="GO" id="GO:0005576">
    <property type="term" value="C:extracellular region"/>
    <property type="evidence" value="ECO:0007669"/>
    <property type="project" value="UniProtKB-SubCell"/>
</dbReference>
<gene>
    <name evidence="6" type="ORF">BaRGS_00024214</name>
</gene>
<dbReference type="SMART" id="SM00110">
    <property type="entry name" value="C1Q"/>
    <property type="match status" value="1"/>
</dbReference>
<feature type="domain" description="C1q" evidence="5">
    <location>
        <begin position="24"/>
        <end position="153"/>
    </location>
</feature>
<evidence type="ECO:0000259" key="5">
    <source>
        <dbReference type="PROSITE" id="PS50871"/>
    </source>
</evidence>
<sequence>MLVLLLFANWDSSLAQNIHPCPYFPAKRAAFHATLGKDPTPNSPIHFNLPEQLGAGFDTATGIYTAPYSGWYTFEFQLFPRATALVNVDLIRNGGLVARARCDDEPDYSTCSSGITLHVNEGDKIWLQTNFGGPYNMAYFDNIFSGVLVIPDP</sequence>
<keyword evidence="7" id="KW-1185">Reference proteome</keyword>
<proteinExistence type="predicted"/>
<comment type="caution">
    <text evidence="6">The sequence shown here is derived from an EMBL/GenBank/DDBJ whole genome shotgun (WGS) entry which is preliminary data.</text>
</comment>
<reference evidence="6 7" key="1">
    <citation type="journal article" date="2023" name="Sci. Data">
        <title>Genome assembly of the Korean intertidal mud-creeper Batillaria attramentaria.</title>
        <authorList>
            <person name="Patra A.K."/>
            <person name="Ho P.T."/>
            <person name="Jun S."/>
            <person name="Lee S.J."/>
            <person name="Kim Y."/>
            <person name="Won Y.J."/>
        </authorList>
    </citation>
    <scope>NUCLEOTIDE SEQUENCE [LARGE SCALE GENOMIC DNA]</scope>
    <source>
        <strain evidence="6">Wonlab-2016</strain>
    </source>
</reference>
<keyword evidence="2" id="KW-0964">Secreted</keyword>
<keyword evidence="3 4" id="KW-0732">Signal</keyword>
<dbReference type="EMBL" id="JACVVK020000208">
    <property type="protein sequence ID" value="KAK7484582.1"/>
    <property type="molecule type" value="Genomic_DNA"/>
</dbReference>
<evidence type="ECO:0000313" key="6">
    <source>
        <dbReference type="EMBL" id="KAK7484582.1"/>
    </source>
</evidence>
<dbReference type="InterPro" id="IPR008983">
    <property type="entry name" value="Tumour_necrosis_fac-like_dom"/>
</dbReference>
<accession>A0ABD0KC97</accession>
<dbReference type="Proteomes" id="UP001519460">
    <property type="component" value="Unassembled WGS sequence"/>
</dbReference>
<organism evidence="6 7">
    <name type="scientific">Batillaria attramentaria</name>
    <dbReference type="NCBI Taxonomy" id="370345"/>
    <lineage>
        <taxon>Eukaryota</taxon>
        <taxon>Metazoa</taxon>
        <taxon>Spiralia</taxon>
        <taxon>Lophotrochozoa</taxon>
        <taxon>Mollusca</taxon>
        <taxon>Gastropoda</taxon>
        <taxon>Caenogastropoda</taxon>
        <taxon>Sorbeoconcha</taxon>
        <taxon>Cerithioidea</taxon>
        <taxon>Batillariidae</taxon>
        <taxon>Batillaria</taxon>
    </lineage>
</organism>
<dbReference type="Gene3D" id="2.60.120.40">
    <property type="match status" value="1"/>
</dbReference>
<evidence type="ECO:0000256" key="2">
    <source>
        <dbReference type="ARBA" id="ARBA00022525"/>
    </source>
</evidence>
<dbReference type="Pfam" id="PF00386">
    <property type="entry name" value="C1q"/>
    <property type="match status" value="1"/>
</dbReference>
<dbReference type="PANTHER" id="PTHR22923">
    <property type="entry name" value="CEREBELLIN-RELATED"/>
    <property type="match status" value="1"/>
</dbReference>
<protein>
    <recommendedName>
        <fullName evidence="5">C1q domain-containing protein</fullName>
    </recommendedName>
</protein>
<feature type="chain" id="PRO_5044822241" description="C1q domain-containing protein" evidence="4">
    <location>
        <begin position="16"/>
        <end position="153"/>
    </location>
</feature>
<dbReference type="PRINTS" id="PR00007">
    <property type="entry name" value="COMPLEMNTC1Q"/>
</dbReference>
<comment type="subcellular location">
    <subcellularLocation>
        <location evidence="1">Secreted</location>
    </subcellularLocation>
</comment>
<dbReference type="AlphaFoldDB" id="A0ABD0KC97"/>
<dbReference type="PANTHER" id="PTHR22923:SF116">
    <property type="entry name" value="C1Q DOMAIN-CONTAINING PROTEIN"/>
    <property type="match status" value="1"/>
</dbReference>
<evidence type="ECO:0000256" key="1">
    <source>
        <dbReference type="ARBA" id="ARBA00004613"/>
    </source>
</evidence>